<evidence type="ECO:0000313" key="3">
    <source>
        <dbReference type="Proteomes" id="UP000696485"/>
    </source>
</evidence>
<evidence type="ECO:0000313" key="2">
    <source>
        <dbReference type="EMBL" id="KAF9326453.1"/>
    </source>
</evidence>
<proteinExistence type="predicted"/>
<keyword evidence="3" id="KW-1185">Reference proteome</keyword>
<dbReference type="AlphaFoldDB" id="A0A9P5SHD1"/>
<dbReference type="Pfam" id="PF02466">
    <property type="entry name" value="Tim17"/>
    <property type="match status" value="1"/>
</dbReference>
<accession>A0A9P5SHD1</accession>
<dbReference type="EMBL" id="JAAAUY010000781">
    <property type="protein sequence ID" value="KAF9326453.1"/>
    <property type="molecule type" value="Genomic_DNA"/>
</dbReference>
<reference evidence="2" key="1">
    <citation type="journal article" date="2020" name="Fungal Divers.">
        <title>Resolving the Mortierellaceae phylogeny through synthesis of multi-gene phylogenetics and phylogenomics.</title>
        <authorList>
            <person name="Vandepol N."/>
            <person name="Liber J."/>
            <person name="Desiro A."/>
            <person name="Na H."/>
            <person name="Kennedy M."/>
            <person name="Barry K."/>
            <person name="Grigoriev I.V."/>
            <person name="Miller A.N."/>
            <person name="O'Donnell K."/>
            <person name="Stajich J.E."/>
            <person name="Bonito G."/>
        </authorList>
    </citation>
    <scope>NUCLEOTIDE SEQUENCE</scope>
    <source>
        <strain evidence="2">NVP1</strain>
    </source>
</reference>
<evidence type="ECO:0000256" key="1">
    <source>
        <dbReference type="SAM" id="MobiDB-lite"/>
    </source>
</evidence>
<sequence>MPTQPTEQQPLPSSSSQQPPSLSEPLTSWPSSPSYSHYYNSSTLGTDFSVLSKNPLLNRIGLEPVKRITLITASASFWGFILGGVIGSRQTGMQYLAENAHRLPKTTEGWYFYHKKKNYRMIYGALSKGAVYSAKTGAMVALFEALEASADFYRGGADLFNSVAAGLASGGIFSVASTIGL</sequence>
<comment type="caution">
    <text evidence="2">The sequence shown here is derived from an EMBL/GenBank/DDBJ whole genome shotgun (WGS) entry which is preliminary data.</text>
</comment>
<dbReference type="PANTHER" id="PTHR37852">
    <property type="entry name" value="YALI0B21208P"/>
    <property type="match status" value="1"/>
</dbReference>
<feature type="region of interest" description="Disordered" evidence="1">
    <location>
        <begin position="1"/>
        <end position="31"/>
    </location>
</feature>
<protein>
    <submittedName>
        <fullName evidence="2">Uncharacterized protein</fullName>
    </submittedName>
</protein>
<organism evidence="2 3">
    <name type="scientific">Podila minutissima</name>
    <dbReference type="NCBI Taxonomy" id="64525"/>
    <lineage>
        <taxon>Eukaryota</taxon>
        <taxon>Fungi</taxon>
        <taxon>Fungi incertae sedis</taxon>
        <taxon>Mucoromycota</taxon>
        <taxon>Mortierellomycotina</taxon>
        <taxon>Mortierellomycetes</taxon>
        <taxon>Mortierellales</taxon>
        <taxon>Mortierellaceae</taxon>
        <taxon>Podila</taxon>
    </lineage>
</organism>
<name>A0A9P5SHD1_9FUNG</name>
<dbReference type="Proteomes" id="UP000696485">
    <property type="component" value="Unassembled WGS sequence"/>
</dbReference>
<dbReference type="PANTHER" id="PTHR37852:SF1">
    <property type="entry name" value="HIG1 DOMAIN-CONTAINING PROTEIN"/>
    <property type="match status" value="1"/>
</dbReference>
<gene>
    <name evidence="2" type="ORF">BG006_010130</name>
</gene>